<protein>
    <submittedName>
        <fullName evidence="3">Uncharacterized protein</fullName>
    </submittedName>
</protein>
<organism evidence="3 4">
    <name type="scientific">Eptatretus burgeri</name>
    <name type="common">Inshore hagfish</name>
    <dbReference type="NCBI Taxonomy" id="7764"/>
    <lineage>
        <taxon>Eukaryota</taxon>
        <taxon>Metazoa</taxon>
        <taxon>Chordata</taxon>
        <taxon>Craniata</taxon>
        <taxon>Vertebrata</taxon>
        <taxon>Cyclostomata</taxon>
        <taxon>Myxini</taxon>
        <taxon>Myxiniformes</taxon>
        <taxon>Myxinidae</taxon>
        <taxon>Eptatretinae</taxon>
        <taxon>Eptatretus</taxon>
    </lineage>
</organism>
<dbReference type="Pfam" id="PF14965">
    <property type="entry name" value="BRI3BP"/>
    <property type="match status" value="1"/>
</dbReference>
<dbReference type="InterPro" id="IPR033367">
    <property type="entry name" value="BRI3BP"/>
</dbReference>
<feature type="transmembrane region" description="Helical" evidence="1">
    <location>
        <begin position="114"/>
        <end position="139"/>
    </location>
</feature>
<accession>A0A8C4QH48</accession>
<dbReference type="Ensembl" id="ENSEBUT00000015985.1">
    <property type="protein sequence ID" value="ENSEBUP00000015409.1"/>
    <property type="gene ID" value="ENSEBUG00000009719.1"/>
</dbReference>
<evidence type="ECO:0000256" key="1">
    <source>
        <dbReference type="SAM" id="Phobius"/>
    </source>
</evidence>
<reference evidence="3" key="1">
    <citation type="submission" date="2025-08" db="UniProtKB">
        <authorList>
            <consortium name="Ensembl"/>
        </authorList>
    </citation>
    <scope>IDENTIFICATION</scope>
</reference>
<sequence length="235" mass="26398">MTGFRLSAVLLALLVVSMSAQGHESSSRPEPAVSSKGNLFRRLANSVHDVLGVVLGEEAARALLMGADGFKRHLVLFVDSSLDMLTRIFNDLNEVLGFERLSLDQAPWKSPTGLITWLVLAFLTWQFLILILSFALSLAWSFLSPVFFVFRIALYCLAAIYIFTKGQQDPHHVMPVFLIAVATYWLSGLTRNESCGARWSGRLEHRVAVLEDNLRFLDERLARVLVSQCEDEREN</sequence>
<evidence type="ECO:0000256" key="2">
    <source>
        <dbReference type="SAM" id="SignalP"/>
    </source>
</evidence>
<evidence type="ECO:0000313" key="4">
    <source>
        <dbReference type="Proteomes" id="UP000694388"/>
    </source>
</evidence>
<feature type="transmembrane region" description="Helical" evidence="1">
    <location>
        <begin position="146"/>
        <end position="164"/>
    </location>
</feature>
<dbReference type="AlphaFoldDB" id="A0A8C4QH48"/>
<reference evidence="3" key="2">
    <citation type="submission" date="2025-09" db="UniProtKB">
        <authorList>
            <consortium name="Ensembl"/>
        </authorList>
    </citation>
    <scope>IDENTIFICATION</scope>
</reference>
<feature type="transmembrane region" description="Helical" evidence="1">
    <location>
        <begin position="170"/>
        <end position="189"/>
    </location>
</feature>
<dbReference type="OMA" id="LMDTFWR"/>
<name>A0A8C4QH48_EPTBU</name>
<keyword evidence="1" id="KW-0812">Transmembrane</keyword>
<dbReference type="PANTHER" id="PTHR31253">
    <property type="entry name" value="BRI3-BINDING PROTEIN"/>
    <property type="match status" value="1"/>
</dbReference>
<dbReference type="GO" id="GO:0005739">
    <property type="term" value="C:mitochondrion"/>
    <property type="evidence" value="ECO:0007669"/>
    <property type="project" value="InterPro"/>
</dbReference>
<evidence type="ECO:0000313" key="3">
    <source>
        <dbReference type="Ensembl" id="ENSEBUP00000015409.1"/>
    </source>
</evidence>
<dbReference type="PANTHER" id="PTHR31253:SF0">
    <property type="entry name" value="BRI3-BINDING PROTEIN"/>
    <property type="match status" value="1"/>
</dbReference>
<dbReference type="Proteomes" id="UP000694388">
    <property type="component" value="Unplaced"/>
</dbReference>
<keyword evidence="1" id="KW-1133">Transmembrane helix</keyword>
<keyword evidence="4" id="KW-1185">Reference proteome</keyword>
<keyword evidence="2" id="KW-0732">Signal</keyword>
<keyword evidence="1" id="KW-0472">Membrane</keyword>
<feature type="chain" id="PRO_5034522811" evidence="2">
    <location>
        <begin position="23"/>
        <end position="235"/>
    </location>
</feature>
<feature type="signal peptide" evidence="2">
    <location>
        <begin position="1"/>
        <end position="22"/>
    </location>
</feature>
<proteinExistence type="predicted"/>